<dbReference type="PANTHER" id="PTHR30055">
    <property type="entry name" value="HTH-TYPE TRANSCRIPTIONAL REGULATOR RUTR"/>
    <property type="match status" value="1"/>
</dbReference>
<dbReference type="GO" id="GO:0003700">
    <property type="term" value="F:DNA-binding transcription factor activity"/>
    <property type="evidence" value="ECO:0007669"/>
    <property type="project" value="TreeGrafter"/>
</dbReference>
<dbReference type="InterPro" id="IPR023772">
    <property type="entry name" value="DNA-bd_HTH_TetR-type_CS"/>
</dbReference>
<feature type="domain" description="HTH tetR-type" evidence="6">
    <location>
        <begin position="8"/>
        <end position="68"/>
    </location>
</feature>
<gene>
    <name evidence="7" type="ORF">SAMN04488239_12311</name>
</gene>
<feature type="DNA-binding region" description="H-T-H motif" evidence="5">
    <location>
        <begin position="31"/>
        <end position="50"/>
    </location>
</feature>
<evidence type="ECO:0000256" key="5">
    <source>
        <dbReference type="PROSITE-ProRule" id="PRU00335"/>
    </source>
</evidence>
<protein>
    <submittedName>
        <fullName evidence="7">Transcriptional regulator, TetR family</fullName>
    </submittedName>
</protein>
<dbReference type="InterPro" id="IPR009057">
    <property type="entry name" value="Homeodomain-like_sf"/>
</dbReference>
<keyword evidence="3 5" id="KW-0238">DNA-binding</keyword>
<keyword evidence="2" id="KW-0805">Transcription regulation</keyword>
<dbReference type="Pfam" id="PF00440">
    <property type="entry name" value="TetR_N"/>
    <property type="match status" value="1"/>
</dbReference>
<dbReference type="PROSITE" id="PS50977">
    <property type="entry name" value="HTH_TETR_2"/>
    <property type="match status" value="1"/>
</dbReference>
<dbReference type="InterPro" id="IPR050109">
    <property type="entry name" value="HTH-type_TetR-like_transc_reg"/>
</dbReference>
<dbReference type="SUPFAM" id="SSF48498">
    <property type="entry name" value="Tetracyclin repressor-like, C-terminal domain"/>
    <property type="match status" value="1"/>
</dbReference>
<keyword evidence="8" id="KW-1185">Reference proteome</keyword>
<evidence type="ECO:0000256" key="2">
    <source>
        <dbReference type="ARBA" id="ARBA00023015"/>
    </source>
</evidence>
<dbReference type="Gene3D" id="1.10.357.10">
    <property type="entry name" value="Tetracycline Repressor, domain 2"/>
    <property type="match status" value="1"/>
</dbReference>
<dbReference type="InterPro" id="IPR036271">
    <property type="entry name" value="Tet_transcr_reg_TetR-rel_C_sf"/>
</dbReference>
<sequence>MARRRTAEDRKLQIVEAMLRLADEVGPDRITTSDVARAVGLTQPGIFRHFPTKQALWLAVAETVATRLTAAWDSAVAGVETPEKRLRALVLAQLRRIELCPALPSILFSREMQVENAELRAAFRDLLACFQGRLVAELRTMKSGGTIPPSLAAEDAAVFLTSLVQGLAIRWMLGNRSFHLVEEGGRLFDTQIAMMRRTPGGACSDQP</sequence>
<dbReference type="STRING" id="639004.SAMN04488239_12311"/>
<evidence type="ECO:0000256" key="3">
    <source>
        <dbReference type="ARBA" id="ARBA00023125"/>
    </source>
</evidence>
<dbReference type="AlphaFoldDB" id="A0A1G7E086"/>
<dbReference type="PROSITE" id="PS01081">
    <property type="entry name" value="HTH_TETR_1"/>
    <property type="match status" value="1"/>
</dbReference>
<dbReference type="OrthoDB" id="5293556at2"/>
<evidence type="ECO:0000256" key="4">
    <source>
        <dbReference type="ARBA" id="ARBA00023163"/>
    </source>
</evidence>
<dbReference type="Proteomes" id="UP000199628">
    <property type="component" value="Unassembled WGS sequence"/>
</dbReference>
<organism evidence="7 8">
    <name type="scientific">Ruegeria marina</name>
    <dbReference type="NCBI Taxonomy" id="639004"/>
    <lineage>
        <taxon>Bacteria</taxon>
        <taxon>Pseudomonadati</taxon>
        <taxon>Pseudomonadota</taxon>
        <taxon>Alphaproteobacteria</taxon>
        <taxon>Rhodobacterales</taxon>
        <taxon>Roseobacteraceae</taxon>
        <taxon>Ruegeria</taxon>
    </lineage>
</organism>
<proteinExistence type="predicted"/>
<dbReference type="GO" id="GO:0000976">
    <property type="term" value="F:transcription cis-regulatory region binding"/>
    <property type="evidence" value="ECO:0007669"/>
    <property type="project" value="TreeGrafter"/>
</dbReference>
<keyword evidence="4" id="KW-0804">Transcription</keyword>
<dbReference type="InterPro" id="IPR001647">
    <property type="entry name" value="HTH_TetR"/>
</dbReference>
<evidence type="ECO:0000256" key="1">
    <source>
        <dbReference type="ARBA" id="ARBA00022491"/>
    </source>
</evidence>
<dbReference type="Pfam" id="PF13977">
    <property type="entry name" value="TetR_C_6"/>
    <property type="match status" value="1"/>
</dbReference>
<dbReference type="InterPro" id="IPR039538">
    <property type="entry name" value="BetI_C"/>
</dbReference>
<accession>A0A1G7E086</accession>
<dbReference type="RefSeq" id="WP_093037159.1">
    <property type="nucleotide sequence ID" value="NZ_FMZV01000023.1"/>
</dbReference>
<dbReference type="EMBL" id="FMZV01000023">
    <property type="protein sequence ID" value="SDE56755.1"/>
    <property type="molecule type" value="Genomic_DNA"/>
</dbReference>
<reference evidence="8" key="1">
    <citation type="submission" date="2016-10" db="EMBL/GenBank/DDBJ databases">
        <authorList>
            <person name="Varghese N."/>
            <person name="Submissions S."/>
        </authorList>
    </citation>
    <scope>NUCLEOTIDE SEQUENCE [LARGE SCALE GENOMIC DNA]</scope>
    <source>
        <strain evidence="8">CGMCC 1.9108</strain>
    </source>
</reference>
<evidence type="ECO:0000313" key="8">
    <source>
        <dbReference type="Proteomes" id="UP000199628"/>
    </source>
</evidence>
<dbReference type="PANTHER" id="PTHR30055:SF240">
    <property type="entry name" value="HTH-TYPE TRANSCRIPTIONAL REGULATOR ACRR"/>
    <property type="match status" value="1"/>
</dbReference>
<name>A0A1G7E086_9RHOB</name>
<dbReference type="SUPFAM" id="SSF46689">
    <property type="entry name" value="Homeodomain-like"/>
    <property type="match status" value="1"/>
</dbReference>
<evidence type="ECO:0000313" key="7">
    <source>
        <dbReference type="EMBL" id="SDE56755.1"/>
    </source>
</evidence>
<keyword evidence="1" id="KW-0678">Repressor</keyword>
<evidence type="ECO:0000259" key="6">
    <source>
        <dbReference type="PROSITE" id="PS50977"/>
    </source>
</evidence>